<reference evidence="3" key="2">
    <citation type="submission" date="2015-01" db="EMBL/GenBank/DDBJ databases">
        <title>Evolutionary Origins and Diversification of the Mycorrhizal Mutualists.</title>
        <authorList>
            <consortium name="DOE Joint Genome Institute"/>
            <consortium name="Mycorrhizal Genomics Consortium"/>
            <person name="Kohler A."/>
            <person name="Kuo A."/>
            <person name="Nagy L.G."/>
            <person name="Floudas D."/>
            <person name="Copeland A."/>
            <person name="Barry K.W."/>
            <person name="Cichocki N."/>
            <person name="Veneault-Fourrey C."/>
            <person name="LaButti K."/>
            <person name="Lindquist E.A."/>
            <person name="Lipzen A."/>
            <person name="Lundell T."/>
            <person name="Morin E."/>
            <person name="Murat C."/>
            <person name="Riley R."/>
            <person name="Ohm R."/>
            <person name="Sun H."/>
            <person name="Tunlid A."/>
            <person name="Henrissat B."/>
            <person name="Grigoriev I.V."/>
            <person name="Hibbett D.S."/>
            <person name="Martin F."/>
        </authorList>
    </citation>
    <scope>NUCLEOTIDE SEQUENCE [LARGE SCALE GENOMIC DNA]</scope>
    <source>
        <strain evidence="3">LaAM-08-1</strain>
    </source>
</reference>
<organism evidence="2 3">
    <name type="scientific">Laccaria amethystina LaAM-08-1</name>
    <dbReference type="NCBI Taxonomy" id="1095629"/>
    <lineage>
        <taxon>Eukaryota</taxon>
        <taxon>Fungi</taxon>
        <taxon>Dikarya</taxon>
        <taxon>Basidiomycota</taxon>
        <taxon>Agaricomycotina</taxon>
        <taxon>Agaricomycetes</taxon>
        <taxon>Agaricomycetidae</taxon>
        <taxon>Agaricales</taxon>
        <taxon>Agaricineae</taxon>
        <taxon>Hydnangiaceae</taxon>
        <taxon>Laccaria</taxon>
    </lineage>
</organism>
<evidence type="ECO:0000313" key="3">
    <source>
        <dbReference type="Proteomes" id="UP000054477"/>
    </source>
</evidence>
<proteinExistence type="predicted"/>
<evidence type="ECO:0000313" key="2">
    <source>
        <dbReference type="EMBL" id="KIJ92637.1"/>
    </source>
</evidence>
<name>A0A0C9X8H7_9AGAR</name>
<feature type="region of interest" description="Disordered" evidence="1">
    <location>
        <begin position="1"/>
        <end position="20"/>
    </location>
</feature>
<accession>A0A0C9X8H7</accession>
<dbReference type="AlphaFoldDB" id="A0A0C9X8H7"/>
<evidence type="ECO:0000256" key="1">
    <source>
        <dbReference type="SAM" id="MobiDB-lite"/>
    </source>
</evidence>
<reference evidence="2 3" key="1">
    <citation type="submission" date="2014-04" db="EMBL/GenBank/DDBJ databases">
        <authorList>
            <consortium name="DOE Joint Genome Institute"/>
            <person name="Kuo A."/>
            <person name="Kohler A."/>
            <person name="Nagy L.G."/>
            <person name="Floudas D."/>
            <person name="Copeland A."/>
            <person name="Barry K.W."/>
            <person name="Cichocki N."/>
            <person name="Veneault-Fourrey C."/>
            <person name="LaButti K."/>
            <person name="Lindquist E.A."/>
            <person name="Lipzen A."/>
            <person name="Lundell T."/>
            <person name="Morin E."/>
            <person name="Murat C."/>
            <person name="Sun H."/>
            <person name="Tunlid A."/>
            <person name="Henrissat B."/>
            <person name="Grigoriev I.V."/>
            <person name="Hibbett D.S."/>
            <person name="Martin F."/>
            <person name="Nordberg H.P."/>
            <person name="Cantor M.N."/>
            <person name="Hua S.X."/>
        </authorList>
    </citation>
    <scope>NUCLEOTIDE SEQUENCE [LARGE SCALE GENOMIC DNA]</scope>
    <source>
        <strain evidence="2 3">LaAM-08-1</strain>
    </source>
</reference>
<protein>
    <submittedName>
        <fullName evidence="2">Uncharacterized protein</fullName>
    </submittedName>
</protein>
<gene>
    <name evidence="2" type="ORF">K443DRAFT_685116</name>
</gene>
<keyword evidence="3" id="KW-1185">Reference proteome</keyword>
<dbReference type="HOGENOM" id="CLU_2942121_0_0_1"/>
<sequence length="60" mass="6549">MGFGASCSASKKKPPQRYHQNVPPFGRHLVFVMPPIPDVLINGSNDVIIDIDTRSTGGRQ</sequence>
<dbReference type="Proteomes" id="UP000054477">
    <property type="component" value="Unassembled WGS sequence"/>
</dbReference>
<dbReference type="EMBL" id="KN838895">
    <property type="protein sequence ID" value="KIJ92637.1"/>
    <property type="molecule type" value="Genomic_DNA"/>
</dbReference>